<dbReference type="PROSITE" id="PS50156">
    <property type="entry name" value="SSD"/>
    <property type="match status" value="1"/>
</dbReference>
<comment type="subcellular location">
    <subcellularLocation>
        <location evidence="1">Cell membrane</location>
        <topology evidence="1">Multi-pass membrane protein</topology>
    </subcellularLocation>
</comment>
<dbReference type="GO" id="GO:0005886">
    <property type="term" value="C:plasma membrane"/>
    <property type="evidence" value="ECO:0007669"/>
    <property type="project" value="UniProtKB-SubCell"/>
</dbReference>
<feature type="compositionally biased region" description="Basic and acidic residues" evidence="7">
    <location>
        <begin position="384"/>
        <end position="401"/>
    </location>
</feature>
<evidence type="ECO:0000256" key="1">
    <source>
        <dbReference type="ARBA" id="ARBA00004651"/>
    </source>
</evidence>
<feature type="domain" description="SSD" evidence="9">
    <location>
        <begin position="233"/>
        <end position="364"/>
    </location>
</feature>
<accession>A0A939E1B9</accession>
<comment type="similarity">
    <text evidence="2">Belongs to the resistance-nodulation-cell division (RND) (TC 2.A.6) family. MmpL subfamily.</text>
</comment>
<keyword evidence="3" id="KW-1003">Cell membrane</keyword>
<keyword evidence="11" id="KW-1185">Reference proteome</keyword>
<feature type="transmembrane region" description="Helical" evidence="8">
    <location>
        <begin position="729"/>
        <end position="745"/>
    </location>
</feature>
<feature type="transmembrane region" description="Helical" evidence="8">
    <location>
        <begin position="216"/>
        <end position="236"/>
    </location>
</feature>
<evidence type="ECO:0000256" key="5">
    <source>
        <dbReference type="ARBA" id="ARBA00022989"/>
    </source>
</evidence>
<keyword evidence="4 8" id="KW-0812">Transmembrane</keyword>
<sequence length="849" mass="90168">MAQFLYKLGHWSYRKKFTVIICWLLLLGGIGGASAALQKGFNDVFQIPGMPSEQASYMVNQNFPDQKNPLLVAGVTMVFAAPEGHTLDEPVYSEAIQDVVTTLENTVPGLIKGRQFGNPLVVDPQIRELIIEQETAYGLPLATAEADADNVSLVSKDRRIAYTSFELDVPYSSAVTDEHRAAINEAMEVGRAAGLQVEGGGSGFGDPIVIKSTSEIIGLGVAFVVLVFTFGSLVAAGLPLITAVVGIGIGSLSIMLATAFLDLNNVTPVLAVMLGLAVGIDYSLFILSRYRTEYRKYPREVAAGIAVGTAGSAVVFAGLTVIVALAALALVGIPFLTWMGAAAALTVAVAVAVALTLLPALMGLCGSYTFGVKIPGIAGNPRPKNADKNETDAQAQAREDARVKKGQRWARTVHRFPGLVLTLVILGLGALSVPALGLEMSLPSDSTSYKNTTQRKSADLLAEGFGPGVNAPFLVVVDAHNVNTQAKSLSPIVDGAIDDAISKGQPLTQTEIKQVAAGAAYARVLQLLGTSPDVKHMQLFDASDDGLAAQMLLTPVTGPADADTPKILGALRNAEKEIEDTTGIVIGITGLTPIQAEITESLGAAMPRYLAVVVGLAILLLLIVFRSVMVPLVAGLGFLLSVGAAFGLTVLFWQKGLWGIVGTPAPIISFMPIFLIGVTFGLAMDYQVFLVSRMREHYASLTAKKDRAPGRYNAVEESVIEGFSMGSRVVTAAALIMISVFVAFIDQPLPFIKIFGFALAAGVLCDAFFVRMGLVPASMFLMGRATWWIPRWLDNILPHIDIEGEALARQIDRQRRDKEARADVELEASRARGSLKKSLKIGGRHSLND</sequence>
<evidence type="ECO:0000256" key="2">
    <source>
        <dbReference type="ARBA" id="ARBA00010157"/>
    </source>
</evidence>
<feature type="transmembrane region" description="Helical" evidence="8">
    <location>
        <begin position="665"/>
        <end position="686"/>
    </location>
</feature>
<proteinExistence type="inferred from homology"/>
<feature type="transmembrane region" description="Helical" evidence="8">
    <location>
        <begin position="416"/>
        <end position="436"/>
    </location>
</feature>
<evidence type="ECO:0000256" key="6">
    <source>
        <dbReference type="ARBA" id="ARBA00023136"/>
    </source>
</evidence>
<dbReference type="InterPro" id="IPR050545">
    <property type="entry name" value="Mycobact_MmpL"/>
</dbReference>
<dbReference type="Proteomes" id="UP000664332">
    <property type="component" value="Unassembled WGS sequence"/>
</dbReference>
<feature type="transmembrane region" description="Helical" evidence="8">
    <location>
        <begin position="751"/>
        <end position="774"/>
    </location>
</feature>
<evidence type="ECO:0000259" key="9">
    <source>
        <dbReference type="PROSITE" id="PS50156"/>
    </source>
</evidence>
<dbReference type="EMBL" id="JAFLEQ010000008">
    <property type="protein sequence ID" value="MBN9643722.1"/>
    <property type="molecule type" value="Genomic_DNA"/>
</dbReference>
<dbReference type="InterPro" id="IPR000731">
    <property type="entry name" value="SSD"/>
</dbReference>
<dbReference type="InterPro" id="IPR004869">
    <property type="entry name" value="MMPL_dom"/>
</dbReference>
<evidence type="ECO:0000256" key="8">
    <source>
        <dbReference type="SAM" id="Phobius"/>
    </source>
</evidence>
<name>A0A939E1B9_9CORY</name>
<dbReference type="AlphaFoldDB" id="A0A939E1B9"/>
<dbReference type="PANTHER" id="PTHR33406">
    <property type="entry name" value="MEMBRANE PROTEIN MJ1562-RELATED"/>
    <property type="match status" value="1"/>
</dbReference>
<reference evidence="10" key="1">
    <citation type="submission" date="2021-03" db="EMBL/GenBank/DDBJ databases">
        <authorList>
            <person name="Sun Q."/>
        </authorList>
    </citation>
    <scope>NUCLEOTIDE SEQUENCE</scope>
    <source>
        <strain evidence="10">CCM 8862</strain>
    </source>
</reference>
<evidence type="ECO:0000256" key="4">
    <source>
        <dbReference type="ARBA" id="ARBA00022692"/>
    </source>
</evidence>
<dbReference type="SUPFAM" id="SSF82866">
    <property type="entry name" value="Multidrug efflux transporter AcrB transmembrane domain"/>
    <property type="match status" value="2"/>
</dbReference>
<feature type="transmembrane region" description="Helical" evidence="8">
    <location>
        <begin position="609"/>
        <end position="625"/>
    </location>
</feature>
<evidence type="ECO:0000256" key="3">
    <source>
        <dbReference type="ARBA" id="ARBA00022475"/>
    </source>
</evidence>
<dbReference type="RefSeq" id="WP_207118460.1">
    <property type="nucleotide sequence ID" value="NZ_JAFLEQ010000008.1"/>
</dbReference>
<dbReference type="Gene3D" id="1.20.1640.10">
    <property type="entry name" value="Multidrug efflux transporter AcrB transmembrane domain"/>
    <property type="match status" value="2"/>
</dbReference>
<dbReference type="Pfam" id="PF03176">
    <property type="entry name" value="MMPL"/>
    <property type="match status" value="2"/>
</dbReference>
<evidence type="ECO:0000256" key="7">
    <source>
        <dbReference type="SAM" id="MobiDB-lite"/>
    </source>
</evidence>
<feature type="transmembrane region" description="Helical" evidence="8">
    <location>
        <begin position="243"/>
        <end position="263"/>
    </location>
</feature>
<feature type="transmembrane region" description="Helical" evidence="8">
    <location>
        <begin position="632"/>
        <end position="653"/>
    </location>
</feature>
<evidence type="ECO:0000313" key="10">
    <source>
        <dbReference type="EMBL" id="MBN9643722.1"/>
    </source>
</evidence>
<organism evidence="10 11">
    <name type="scientific">Corynebacterium mendelii</name>
    <dbReference type="NCBI Taxonomy" id="2765362"/>
    <lineage>
        <taxon>Bacteria</taxon>
        <taxon>Bacillati</taxon>
        <taxon>Actinomycetota</taxon>
        <taxon>Actinomycetes</taxon>
        <taxon>Mycobacteriales</taxon>
        <taxon>Corynebacteriaceae</taxon>
        <taxon>Corynebacterium</taxon>
    </lineage>
</organism>
<keyword evidence="5 8" id="KW-1133">Transmembrane helix</keyword>
<gene>
    <name evidence="10" type="ORF">JZY06_03655</name>
</gene>
<feature type="region of interest" description="Disordered" evidence="7">
    <location>
        <begin position="381"/>
        <end position="401"/>
    </location>
</feature>
<evidence type="ECO:0000313" key="11">
    <source>
        <dbReference type="Proteomes" id="UP000664332"/>
    </source>
</evidence>
<keyword evidence="6 8" id="KW-0472">Membrane</keyword>
<comment type="caution">
    <text evidence="10">The sequence shown here is derived from an EMBL/GenBank/DDBJ whole genome shotgun (WGS) entry which is preliminary data.</text>
</comment>
<dbReference type="PANTHER" id="PTHR33406:SF11">
    <property type="entry name" value="MEMBRANE PROTEIN SCO6666-RELATED"/>
    <property type="match status" value="1"/>
</dbReference>
<feature type="transmembrane region" description="Helical" evidence="8">
    <location>
        <begin position="335"/>
        <end position="358"/>
    </location>
</feature>
<protein>
    <submittedName>
        <fullName evidence="10">MMPL family transporter</fullName>
    </submittedName>
</protein>
<feature type="transmembrane region" description="Helical" evidence="8">
    <location>
        <begin position="302"/>
        <end position="329"/>
    </location>
</feature>
<feature type="transmembrane region" description="Helical" evidence="8">
    <location>
        <begin position="269"/>
        <end position="290"/>
    </location>
</feature>